<dbReference type="AlphaFoldDB" id="A0A6J6VRM6"/>
<gene>
    <name evidence="2" type="ORF">UFOPK2958_00091</name>
</gene>
<reference evidence="2" key="1">
    <citation type="submission" date="2020-05" db="EMBL/GenBank/DDBJ databases">
        <authorList>
            <person name="Chiriac C."/>
            <person name="Salcher M."/>
            <person name="Ghai R."/>
            <person name="Kavagutti S V."/>
        </authorList>
    </citation>
    <scope>NUCLEOTIDE SEQUENCE</scope>
</reference>
<dbReference type="Gene3D" id="3.40.50.150">
    <property type="entry name" value="Vaccinia Virus protein VP39"/>
    <property type="match status" value="1"/>
</dbReference>
<name>A0A6J6VRM6_9ZZZZ</name>
<dbReference type="InterPro" id="IPR052514">
    <property type="entry name" value="SAM-dependent_MTase"/>
</dbReference>
<organism evidence="2">
    <name type="scientific">freshwater metagenome</name>
    <dbReference type="NCBI Taxonomy" id="449393"/>
    <lineage>
        <taxon>unclassified sequences</taxon>
        <taxon>metagenomes</taxon>
        <taxon>ecological metagenomes</taxon>
    </lineage>
</organism>
<dbReference type="InterPro" id="IPR029063">
    <property type="entry name" value="SAM-dependent_MTases_sf"/>
</dbReference>
<dbReference type="PANTHER" id="PTHR34203:SF15">
    <property type="entry name" value="SLL1173 PROTEIN"/>
    <property type="match status" value="1"/>
</dbReference>
<dbReference type="SUPFAM" id="SSF53335">
    <property type="entry name" value="S-adenosyl-L-methionine-dependent methyltransferases"/>
    <property type="match status" value="1"/>
</dbReference>
<evidence type="ECO:0000259" key="1">
    <source>
        <dbReference type="Pfam" id="PF05050"/>
    </source>
</evidence>
<protein>
    <submittedName>
        <fullName evidence="2">Unannotated protein</fullName>
    </submittedName>
</protein>
<proteinExistence type="predicted"/>
<dbReference type="Pfam" id="PF05050">
    <property type="entry name" value="Methyltransf_21"/>
    <property type="match status" value="1"/>
</dbReference>
<evidence type="ECO:0000313" key="2">
    <source>
        <dbReference type="EMBL" id="CAB4774204.1"/>
    </source>
</evidence>
<feature type="domain" description="Methyltransferase FkbM" evidence="1">
    <location>
        <begin position="102"/>
        <end position="251"/>
    </location>
</feature>
<dbReference type="EMBL" id="CAFAAB010000004">
    <property type="protein sequence ID" value="CAB4774204.1"/>
    <property type="molecule type" value="Genomic_DNA"/>
</dbReference>
<sequence length="275" mass="31564">MIARLHRVWWGLRQESSWGWRELAKGRLRWQIDVVAYRAMSLARVARYYKQHETERFRVLETKSGVTLYYRTNRGDIQGIREIFIDEIYRLPEGVEVTGLVDFGANIGLATVWLATTYGLTGVIAVEPLPENARLLRTNVRANNIACQVIEAAVGTTTGVTYFAETSESNLGHVADAGRQIPLVDVREIVNELSFSHPLLKMDIEGMEGELLQAIDPVWTRKFVAMVMEMHPEIVNVGELVQIISDQGFDYRDSYEITKGYQRSKRERLFLRREN</sequence>
<dbReference type="PANTHER" id="PTHR34203">
    <property type="entry name" value="METHYLTRANSFERASE, FKBM FAMILY PROTEIN"/>
    <property type="match status" value="1"/>
</dbReference>
<dbReference type="InterPro" id="IPR006342">
    <property type="entry name" value="FkbM_mtfrase"/>
</dbReference>
<dbReference type="NCBIfam" id="TIGR01444">
    <property type="entry name" value="fkbM_fam"/>
    <property type="match status" value="1"/>
</dbReference>
<accession>A0A6J6VRM6</accession>